<keyword evidence="4" id="KW-0788">Thiol protease</keyword>
<comment type="similarity">
    <text evidence="1">Belongs to the peptidase C1 family.</text>
</comment>
<dbReference type="Gene3D" id="3.90.70.10">
    <property type="entry name" value="Cysteine proteinases"/>
    <property type="match status" value="1"/>
</dbReference>
<dbReference type="Proteomes" id="UP000467841">
    <property type="component" value="Unassembled WGS sequence"/>
</dbReference>
<feature type="region of interest" description="Disordered" evidence="5">
    <location>
        <begin position="1"/>
        <end position="83"/>
    </location>
</feature>
<proteinExistence type="inferred from homology"/>
<evidence type="ECO:0000256" key="5">
    <source>
        <dbReference type="SAM" id="MobiDB-lite"/>
    </source>
</evidence>
<gene>
    <name evidence="7" type="ORF">MERR_LOCUS26226</name>
</gene>
<dbReference type="InterPro" id="IPR000668">
    <property type="entry name" value="Peptidase_C1A_C"/>
</dbReference>
<dbReference type="CDD" id="cd02619">
    <property type="entry name" value="Peptidase_C1"/>
    <property type="match status" value="1"/>
</dbReference>
<evidence type="ECO:0000313" key="8">
    <source>
        <dbReference type="Proteomes" id="UP000467841"/>
    </source>
</evidence>
<dbReference type="Pfam" id="PF00112">
    <property type="entry name" value="Peptidase_C1"/>
    <property type="match status" value="1"/>
</dbReference>
<accession>A0A6D2JDG7</accession>
<name>A0A6D2JDG7_9BRAS</name>
<dbReference type="GO" id="GO:0008234">
    <property type="term" value="F:cysteine-type peptidase activity"/>
    <property type="evidence" value="ECO:0007669"/>
    <property type="project" value="UniProtKB-KW"/>
</dbReference>
<evidence type="ECO:0000256" key="2">
    <source>
        <dbReference type="ARBA" id="ARBA00022670"/>
    </source>
</evidence>
<dbReference type="SUPFAM" id="SSF54001">
    <property type="entry name" value="Cysteine proteinases"/>
    <property type="match status" value="1"/>
</dbReference>
<feature type="compositionally biased region" description="Basic and acidic residues" evidence="5">
    <location>
        <begin position="71"/>
        <end position="83"/>
    </location>
</feature>
<protein>
    <recommendedName>
        <fullName evidence="6">Peptidase C1A papain C-terminal domain-containing protein</fullName>
    </recommendedName>
</protein>
<dbReference type="GO" id="GO:0006508">
    <property type="term" value="P:proteolysis"/>
    <property type="evidence" value="ECO:0007669"/>
    <property type="project" value="UniProtKB-KW"/>
</dbReference>
<dbReference type="InterPro" id="IPR038765">
    <property type="entry name" value="Papain-like_cys_pep_sf"/>
</dbReference>
<organism evidence="7 8">
    <name type="scientific">Microthlaspi erraticum</name>
    <dbReference type="NCBI Taxonomy" id="1685480"/>
    <lineage>
        <taxon>Eukaryota</taxon>
        <taxon>Viridiplantae</taxon>
        <taxon>Streptophyta</taxon>
        <taxon>Embryophyta</taxon>
        <taxon>Tracheophyta</taxon>
        <taxon>Spermatophyta</taxon>
        <taxon>Magnoliopsida</taxon>
        <taxon>eudicotyledons</taxon>
        <taxon>Gunneridae</taxon>
        <taxon>Pentapetalae</taxon>
        <taxon>rosids</taxon>
        <taxon>malvids</taxon>
        <taxon>Brassicales</taxon>
        <taxon>Brassicaceae</taxon>
        <taxon>Coluteocarpeae</taxon>
        <taxon>Microthlaspi</taxon>
    </lineage>
</organism>
<keyword evidence="2" id="KW-0645">Protease</keyword>
<evidence type="ECO:0000313" key="7">
    <source>
        <dbReference type="EMBL" id="CAA7038991.1"/>
    </source>
</evidence>
<sequence>MDVGGVTAKQMDGVGDDPDDASDDAYDDASDDAYDDASDDASYGGGGGGKKDQKKKKIKPKPVQIETISPWDDKFPKDLPKGTKTTDFDWSDSDIGEVIREVMDQGNRRTCWTAATTRSFSASLVIQKRFDPPLWLSALHLLVGLIDKVDSKGGLKKLEDLRKFMIDHGTILEEDCSCPQMALEDKNNKSRPDPVPCTDKDKTENIRKFKVEDLVILDEVDEKELMRLVIKGPVAVGIEVYQDFLDFKGDGIYTGLETIGDSLDKHLFLLKGYGTTMPDKDHYWKVQNSAGTKWGDKGNGKIMRQTSSGASSSIFTCVVYPKLLDYYEGQNEAV</sequence>
<feature type="compositionally biased region" description="Acidic residues" evidence="5">
    <location>
        <begin position="14"/>
        <end position="39"/>
    </location>
</feature>
<dbReference type="InterPro" id="IPR013128">
    <property type="entry name" value="Peptidase_C1A"/>
</dbReference>
<dbReference type="SMART" id="SM00645">
    <property type="entry name" value="Pept_C1"/>
    <property type="match status" value="1"/>
</dbReference>
<reference evidence="7" key="1">
    <citation type="submission" date="2020-01" db="EMBL/GenBank/DDBJ databases">
        <authorList>
            <person name="Mishra B."/>
        </authorList>
    </citation>
    <scope>NUCLEOTIDE SEQUENCE [LARGE SCALE GENOMIC DNA]</scope>
</reference>
<keyword evidence="3" id="KW-0378">Hydrolase</keyword>
<evidence type="ECO:0000259" key="6">
    <source>
        <dbReference type="SMART" id="SM00645"/>
    </source>
</evidence>
<keyword evidence="8" id="KW-1185">Reference proteome</keyword>
<feature type="domain" description="Peptidase C1A papain C-terminal" evidence="6">
    <location>
        <begin position="84"/>
        <end position="322"/>
    </location>
</feature>
<evidence type="ECO:0000256" key="4">
    <source>
        <dbReference type="ARBA" id="ARBA00022807"/>
    </source>
</evidence>
<evidence type="ECO:0000256" key="3">
    <source>
        <dbReference type="ARBA" id="ARBA00022801"/>
    </source>
</evidence>
<dbReference type="AlphaFoldDB" id="A0A6D2JDG7"/>
<dbReference type="PANTHER" id="PTHR12411">
    <property type="entry name" value="CYSTEINE PROTEASE FAMILY C1-RELATED"/>
    <property type="match status" value="1"/>
</dbReference>
<dbReference type="EMBL" id="CACVBM020001203">
    <property type="protein sequence ID" value="CAA7038991.1"/>
    <property type="molecule type" value="Genomic_DNA"/>
</dbReference>
<dbReference type="OrthoDB" id="1106769at2759"/>
<evidence type="ECO:0000256" key="1">
    <source>
        <dbReference type="ARBA" id="ARBA00008455"/>
    </source>
</evidence>
<comment type="caution">
    <text evidence="7">The sequence shown here is derived from an EMBL/GenBank/DDBJ whole genome shotgun (WGS) entry which is preliminary data.</text>
</comment>